<reference evidence="4 5" key="1">
    <citation type="journal article" date="2015" name="Int. J. Syst. Evol. Microbiol.">
        <title>Amycolatopsis rhabdoformis sp. nov., an actinomycete isolated from a tropical forest soil.</title>
        <authorList>
            <person name="Souza W.R."/>
            <person name="Silva R.E."/>
            <person name="Goodfellow M."/>
            <person name="Busarakam K."/>
            <person name="Figueiro F.S."/>
            <person name="Ferreira D."/>
            <person name="Rodrigues-Filho E."/>
            <person name="Moraes L.A.B."/>
            <person name="Zucchi T.D."/>
        </authorList>
    </citation>
    <scope>NUCLEOTIDE SEQUENCE [LARGE SCALE GENOMIC DNA]</scope>
    <source>
        <strain evidence="4 5">NCIMB 14900</strain>
    </source>
</reference>
<dbReference type="EMBL" id="CP142149">
    <property type="protein sequence ID" value="WSE32524.1"/>
    <property type="molecule type" value="Genomic_DNA"/>
</dbReference>
<feature type="domain" description="PNPLA" evidence="3">
    <location>
        <begin position="15"/>
        <end position="209"/>
    </location>
</feature>
<evidence type="ECO:0000259" key="3">
    <source>
        <dbReference type="PROSITE" id="PS51635"/>
    </source>
</evidence>
<evidence type="ECO:0000313" key="4">
    <source>
        <dbReference type="EMBL" id="WSE32524.1"/>
    </source>
</evidence>
<feature type="active site" description="Nucleophile" evidence="2">
    <location>
        <position position="52"/>
    </location>
</feature>
<dbReference type="InterPro" id="IPR002641">
    <property type="entry name" value="PNPLA_dom"/>
</dbReference>
<proteinExistence type="predicted"/>
<feature type="short sequence motif" description="DGA/G" evidence="2">
    <location>
        <begin position="196"/>
        <end position="198"/>
    </location>
</feature>
<dbReference type="Gene3D" id="3.40.1090.10">
    <property type="entry name" value="Cytosolic phospholipase A2 catalytic domain"/>
    <property type="match status" value="2"/>
</dbReference>
<keyword evidence="5" id="KW-1185">Reference proteome</keyword>
<feature type="short sequence motif" description="GXGXXG" evidence="2">
    <location>
        <begin position="19"/>
        <end position="24"/>
    </location>
</feature>
<dbReference type="Proteomes" id="UP001330812">
    <property type="component" value="Chromosome"/>
</dbReference>
<evidence type="ECO:0000256" key="1">
    <source>
        <dbReference type="ARBA" id="ARBA00023098"/>
    </source>
</evidence>
<dbReference type="Pfam" id="PF01734">
    <property type="entry name" value="Patatin"/>
    <property type="match status" value="1"/>
</dbReference>
<evidence type="ECO:0000256" key="2">
    <source>
        <dbReference type="PROSITE-ProRule" id="PRU01161"/>
    </source>
</evidence>
<evidence type="ECO:0000313" key="5">
    <source>
        <dbReference type="Proteomes" id="UP001330812"/>
    </source>
</evidence>
<name>A0ABZ1IG38_9PSEU</name>
<keyword evidence="2" id="KW-0378">Hydrolase</keyword>
<dbReference type="RefSeq" id="WP_326835331.1">
    <property type="nucleotide sequence ID" value="NZ_CP142149.1"/>
</dbReference>
<organism evidence="4 5">
    <name type="scientific">Amycolatopsis rhabdoformis</name>
    <dbReference type="NCBI Taxonomy" id="1448059"/>
    <lineage>
        <taxon>Bacteria</taxon>
        <taxon>Bacillati</taxon>
        <taxon>Actinomycetota</taxon>
        <taxon>Actinomycetes</taxon>
        <taxon>Pseudonocardiales</taxon>
        <taxon>Pseudonocardiaceae</taxon>
        <taxon>Amycolatopsis</taxon>
    </lineage>
</organism>
<sequence>MNEISEHGSAPARALVLGGGGPVGASWEAALVLGLTTAGFSAADSDVVLGTSAGALVGAWLTMRPTGLAGLPDLMRQRAAWHAERAANGRSDREKLTRMMSKKPGAGGPSMLALAQAAVEAEPPLSAAEAAELWQRRAPEGSWPRNLAMASVDVKTGQARAWSADDRLPLAVGIACSTAAPGVAPAVDVAGTVWVDGGVRSSTNADLAVEAGGGLRGGGKVLIVACRPMDDLAREEAILAERGCDVRVLVSEPYYGQPSDLLDGRFIDAATEAGARQAREVAGELTKWWNEQ</sequence>
<keyword evidence="1 2" id="KW-0443">Lipid metabolism</keyword>
<accession>A0ABZ1IG38</accession>
<keyword evidence="2" id="KW-0442">Lipid degradation</keyword>
<dbReference type="SUPFAM" id="SSF52151">
    <property type="entry name" value="FabD/lysophospholipase-like"/>
    <property type="match status" value="1"/>
</dbReference>
<gene>
    <name evidence="4" type="ORF">VSH64_10450</name>
</gene>
<dbReference type="PROSITE" id="PS51635">
    <property type="entry name" value="PNPLA"/>
    <property type="match status" value="1"/>
</dbReference>
<dbReference type="InterPro" id="IPR016035">
    <property type="entry name" value="Acyl_Trfase/lysoPLipase"/>
</dbReference>
<protein>
    <submittedName>
        <fullName evidence="4">Patatin-like phospholipase family protein</fullName>
    </submittedName>
</protein>
<feature type="short sequence motif" description="GXSXG" evidence="2">
    <location>
        <begin position="50"/>
        <end position="54"/>
    </location>
</feature>
<feature type="active site" description="Proton acceptor" evidence="2">
    <location>
        <position position="196"/>
    </location>
</feature>